<protein>
    <submittedName>
        <fullName evidence="2">Uncharacterized protein</fullName>
    </submittedName>
</protein>
<organism evidence="2 3">
    <name type="scientific">Trypanosoma cruzi marinkellei</name>
    <dbReference type="NCBI Taxonomy" id="85056"/>
    <lineage>
        <taxon>Eukaryota</taxon>
        <taxon>Discoba</taxon>
        <taxon>Euglenozoa</taxon>
        <taxon>Kinetoplastea</taxon>
        <taxon>Metakinetoplastina</taxon>
        <taxon>Trypanosomatida</taxon>
        <taxon>Trypanosomatidae</taxon>
        <taxon>Trypanosoma</taxon>
        <taxon>Schizotrypanum</taxon>
    </lineage>
</organism>
<evidence type="ECO:0000256" key="1">
    <source>
        <dbReference type="SAM" id="MobiDB-lite"/>
    </source>
</evidence>
<accession>K2MT63</accession>
<gene>
    <name evidence="2" type="ORF">MOQ_007367</name>
</gene>
<dbReference type="EMBL" id="AHKC01014634">
    <property type="protein sequence ID" value="EKF28869.1"/>
    <property type="molecule type" value="Genomic_DNA"/>
</dbReference>
<feature type="region of interest" description="Disordered" evidence="1">
    <location>
        <begin position="147"/>
        <end position="196"/>
    </location>
</feature>
<reference evidence="2 3" key="1">
    <citation type="journal article" date="2012" name="BMC Genomics">
        <title>Comparative genomic analysis of human infective Trypanosoma cruzi lineages with the bat-restricted subspecies T. cruzi marinkellei.</title>
        <authorList>
            <person name="Franzen O."/>
            <person name="Talavera-Lopez C."/>
            <person name="Ochaya S."/>
            <person name="Butler C.E."/>
            <person name="Messenger L.A."/>
            <person name="Lewis M.D."/>
            <person name="Llewellyn M.S."/>
            <person name="Marinkelle C.J."/>
            <person name="Tyler K.M."/>
            <person name="Miles M.A."/>
            <person name="Andersson B."/>
        </authorList>
    </citation>
    <scope>NUCLEOTIDE SEQUENCE [LARGE SCALE GENOMIC DNA]</scope>
    <source>
        <strain evidence="2 3">B7</strain>
    </source>
</reference>
<sequence>MAGACWCGVGSIPGVDLAVVASSRGTVRWCDATPAHSLTGLHAPRGSQLTRYLSVVPFLPLLGRPTRRRLRRNMLPKLTAPILVDRRAAGRRPPAQSAAACARPTKTTGHARRAQLGVPMVGEGPACGRRNGDTVFLTGAFRALRRRRAKHASRQDTQEAQTRALEKDQALPPPHHHRRRGLRIPRRTAGDFTSSTVGLPPSLGIGNATVWNCLGPHDGLFGMERLPLFTDVPCATH</sequence>
<dbReference type="Proteomes" id="UP000007350">
    <property type="component" value="Unassembled WGS sequence"/>
</dbReference>
<proteinExistence type="predicted"/>
<name>K2MT63_TRYCR</name>
<evidence type="ECO:0000313" key="2">
    <source>
        <dbReference type="EMBL" id="EKF28869.1"/>
    </source>
</evidence>
<feature type="region of interest" description="Disordered" evidence="1">
    <location>
        <begin position="89"/>
        <end position="110"/>
    </location>
</feature>
<evidence type="ECO:0000313" key="3">
    <source>
        <dbReference type="Proteomes" id="UP000007350"/>
    </source>
</evidence>
<keyword evidence="3" id="KW-1185">Reference proteome</keyword>
<dbReference type="AlphaFoldDB" id="K2MT63"/>
<feature type="compositionally biased region" description="Basic residues" evidence="1">
    <location>
        <begin position="174"/>
        <end position="186"/>
    </location>
</feature>
<comment type="caution">
    <text evidence="2">The sequence shown here is derived from an EMBL/GenBank/DDBJ whole genome shotgun (WGS) entry which is preliminary data.</text>
</comment>